<accession>C3MI77</accession>
<dbReference type="GO" id="GO:0043565">
    <property type="term" value="F:sequence-specific DNA binding"/>
    <property type="evidence" value="ECO:0007669"/>
    <property type="project" value="TreeGrafter"/>
</dbReference>
<keyword evidence="4" id="KW-0804">Transcription</keyword>
<evidence type="ECO:0000313" key="7">
    <source>
        <dbReference type="Proteomes" id="UP000001054"/>
    </source>
</evidence>
<dbReference type="GO" id="GO:0003700">
    <property type="term" value="F:DNA-binding transcription factor activity"/>
    <property type="evidence" value="ECO:0007669"/>
    <property type="project" value="InterPro"/>
</dbReference>
<evidence type="ECO:0000313" key="6">
    <source>
        <dbReference type="EMBL" id="ACP24425.1"/>
    </source>
</evidence>
<dbReference type="PANTHER" id="PTHR30537">
    <property type="entry name" value="HTH-TYPE TRANSCRIPTIONAL REGULATOR"/>
    <property type="match status" value="1"/>
</dbReference>
<dbReference type="Pfam" id="PF03466">
    <property type="entry name" value="LysR_substrate"/>
    <property type="match status" value="1"/>
</dbReference>
<dbReference type="EMBL" id="CP001389">
    <property type="protein sequence ID" value="ACP24425.1"/>
    <property type="molecule type" value="Genomic_DNA"/>
</dbReference>
<dbReference type="InterPro" id="IPR036390">
    <property type="entry name" value="WH_DNA-bd_sf"/>
</dbReference>
<evidence type="ECO:0000256" key="1">
    <source>
        <dbReference type="ARBA" id="ARBA00009437"/>
    </source>
</evidence>
<feature type="domain" description="HTH lysR-type" evidence="5">
    <location>
        <begin position="5"/>
        <end position="62"/>
    </location>
</feature>
<keyword evidence="2" id="KW-0805">Transcription regulation</keyword>
<evidence type="ECO:0000256" key="4">
    <source>
        <dbReference type="ARBA" id="ARBA00023163"/>
    </source>
</evidence>
<dbReference type="RefSeq" id="WP_012707210.1">
    <property type="nucleotide sequence ID" value="NC_012587.1"/>
</dbReference>
<name>C3MI77_SINFN</name>
<dbReference type="KEGG" id="rhi:NGR_c06320"/>
<dbReference type="CDD" id="cd08432">
    <property type="entry name" value="PBP2_GcdR_TrpI_HvrB_AmpR_like"/>
    <property type="match status" value="1"/>
</dbReference>
<dbReference type="InterPro" id="IPR005119">
    <property type="entry name" value="LysR_subst-bd"/>
</dbReference>
<dbReference type="PROSITE" id="PS50931">
    <property type="entry name" value="HTH_LYSR"/>
    <property type="match status" value="1"/>
</dbReference>
<dbReference type="PRINTS" id="PR00039">
    <property type="entry name" value="HTHLYSR"/>
</dbReference>
<dbReference type="Gene3D" id="3.40.190.10">
    <property type="entry name" value="Periplasmic binding protein-like II"/>
    <property type="match status" value="2"/>
</dbReference>
<dbReference type="PANTHER" id="PTHR30537:SF58">
    <property type="entry name" value="HTH-TYPE TRANSCRIPTIONAL REGULATOR PERR"/>
    <property type="match status" value="1"/>
</dbReference>
<gene>
    <name evidence="6" type="ordered locus">NGR_c06320</name>
</gene>
<dbReference type="InterPro" id="IPR000847">
    <property type="entry name" value="LysR_HTH_N"/>
</dbReference>
<dbReference type="GO" id="GO:0006351">
    <property type="term" value="P:DNA-templated transcription"/>
    <property type="evidence" value="ECO:0007669"/>
    <property type="project" value="TreeGrafter"/>
</dbReference>
<comment type="similarity">
    <text evidence="1">Belongs to the LysR transcriptional regulatory family.</text>
</comment>
<dbReference type="FunFam" id="1.10.10.10:FF:000001">
    <property type="entry name" value="LysR family transcriptional regulator"/>
    <property type="match status" value="1"/>
</dbReference>
<dbReference type="SUPFAM" id="SSF46785">
    <property type="entry name" value="Winged helix' DNA-binding domain"/>
    <property type="match status" value="1"/>
</dbReference>
<dbReference type="Proteomes" id="UP000001054">
    <property type="component" value="Chromosome"/>
</dbReference>
<dbReference type="AlphaFoldDB" id="C3MI77"/>
<keyword evidence="3" id="KW-0238">DNA-binding</keyword>
<dbReference type="OrthoDB" id="9793571at2"/>
<dbReference type="STRING" id="394.NGR_c06320"/>
<dbReference type="HOGENOM" id="CLU_039613_37_0_5"/>
<dbReference type="InterPro" id="IPR036388">
    <property type="entry name" value="WH-like_DNA-bd_sf"/>
</dbReference>
<dbReference type="Pfam" id="PF00126">
    <property type="entry name" value="HTH_1"/>
    <property type="match status" value="1"/>
</dbReference>
<proteinExistence type="inferred from homology"/>
<protein>
    <submittedName>
        <fullName evidence="6">Transcriptional regulatory protein, LysR family</fullName>
    </submittedName>
</protein>
<dbReference type="InterPro" id="IPR058163">
    <property type="entry name" value="LysR-type_TF_proteobact-type"/>
</dbReference>
<reference evidence="6 7" key="1">
    <citation type="journal article" date="2009" name="Appl. Environ. Microbiol.">
        <title>Rhizobium sp. strain NGR234 possesses a remarkable number of secretion systems.</title>
        <authorList>
            <person name="Schmeisser C."/>
            <person name="Liesegang H."/>
            <person name="Krysciak D."/>
            <person name="Bakkou N."/>
            <person name="Le Quere A."/>
            <person name="Wollherr A."/>
            <person name="Heinemeyer I."/>
            <person name="Morgenstern B."/>
            <person name="Pommerening-Roeser A."/>
            <person name="Flores M."/>
            <person name="Palacios R."/>
            <person name="Brenner S."/>
            <person name="Gottschalk G."/>
            <person name="Schmitz R.A."/>
            <person name="Broughton W.J."/>
            <person name="Perret X."/>
            <person name="Strittmatter A.W."/>
            <person name="Streit W.R."/>
        </authorList>
    </citation>
    <scope>NUCLEOTIDE SEQUENCE [LARGE SCALE GENOMIC DNA]</scope>
    <source>
        <strain evidence="7">NBRC 101917 / NGR234</strain>
    </source>
</reference>
<organism evidence="6 7">
    <name type="scientific">Sinorhizobium fredii (strain NBRC 101917 / NGR234)</name>
    <dbReference type="NCBI Taxonomy" id="394"/>
    <lineage>
        <taxon>Bacteria</taxon>
        <taxon>Pseudomonadati</taxon>
        <taxon>Pseudomonadota</taxon>
        <taxon>Alphaproteobacteria</taxon>
        <taxon>Hyphomicrobiales</taxon>
        <taxon>Rhizobiaceae</taxon>
        <taxon>Sinorhizobium/Ensifer group</taxon>
        <taxon>Sinorhizobium</taxon>
    </lineage>
</organism>
<keyword evidence="7" id="KW-1185">Reference proteome</keyword>
<dbReference type="eggNOG" id="COG0583">
    <property type="taxonomic scope" value="Bacteria"/>
</dbReference>
<dbReference type="SUPFAM" id="SSF53850">
    <property type="entry name" value="Periplasmic binding protein-like II"/>
    <property type="match status" value="1"/>
</dbReference>
<evidence type="ECO:0000259" key="5">
    <source>
        <dbReference type="PROSITE" id="PS50931"/>
    </source>
</evidence>
<evidence type="ECO:0000256" key="3">
    <source>
        <dbReference type="ARBA" id="ARBA00023125"/>
    </source>
</evidence>
<evidence type="ECO:0000256" key="2">
    <source>
        <dbReference type="ARBA" id="ARBA00023015"/>
    </source>
</evidence>
<dbReference type="PATRIC" id="fig|394.7.peg.3447"/>
<dbReference type="Gene3D" id="1.10.10.10">
    <property type="entry name" value="Winged helix-like DNA-binding domain superfamily/Winged helix DNA-binding domain"/>
    <property type="match status" value="1"/>
</dbReference>
<sequence length="318" mass="35356">MTSIPSIRAILSFVAAGRRGSFLEAAAQLQLTPSAVSHQIRLLEEGLGEKLFHRIGRNVTLTEIGERYHRDLSEALSLIERATDEVSRRNSVDVLSVGCAPSLASLWLMPRLPQFESLHPSLEIRLISSSEPTKLSDGSVDVDICYGSVPRLGSIATEEFPLETIVVACAPEVANGERPIRRPSDLVGHTLIKSEQTLYSWRQWAKDHGLEIDLNRGSRFRDAFMSIATAVEGRGVCLESYRLLQRDVERGNLVLPFGMTGPNLRCHTLTYVRSRLRSQKVSAFKQWLESAWLEDAAALEMGSRASVGDRHQEHPFGL</sequence>